<keyword evidence="2" id="KW-1185">Reference proteome</keyword>
<name>A0ACC6TEF2_9MICC</name>
<gene>
    <name evidence="1" type="ORF">ABIC98_001736</name>
</gene>
<evidence type="ECO:0000313" key="2">
    <source>
        <dbReference type="Proteomes" id="UP001549207"/>
    </source>
</evidence>
<comment type="caution">
    <text evidence="1">The sequence shown here is derived from an EMBL/GenBank/DDBJ whole genome shotgun (WGS) entry which is preliminary data.</text>
</comment>
<dbReference type="Proteomes" id="UP001549207">
    <property type="component" value="Unassembled WGS sequence"/>
</dbReference>
<reference evidence="1" key="1">
    <citation type="submission" date="2024-06" db="EMBL/GenBank/DDBJ databases">
        <title>Genomic Encyclopedia of Type Strains, Phase IV (KMG-IV): sequencing the most valuable type-strain genomes for metagenomic binning, comparative biology and taxonomic classification.</title>
        <authorList>
            <person name="Goeker M."/>
        </authorList>
    </citation>
    <scope>NUCLEOTIDE SEQUENCE</scope>
    <source>
        <strain evidence="1">SJCon</strain>
    </source>
</reference>
<dbReference type="EMBL" id="JBEPNJ010000005">
    <property type="protein sequence ID" value="MET3772099.1"/>
    <property type="molecule type" value="Genomic_DNA"/>
</dbReference>
<sequence length="158" mass="16350">MTATEGPRIIAGVDGSEASVEALRVAATLAEPLGATVEAWACWDVPAGYGVYLAVSIEGFKYAAEQVLQQALTDAFGDERPSRVRPRLVRGKPGHLLIDGSRSALLLVVGRRGHGGFVPGSVSSACVSHAHCPVLVVHTPETATARGAEKQAAADAPQ</sequence>
<protein>
    <submittedName>
        <fullName evidence="1">Nucleotide-binding universal stress UspA family protein</fullName>
    </submittedName>
</protein>
<proteinExistence type="predicted"/>
<organism evidence="1 2">
    <name type="scientific">Arthrobacter nitrophenolicus</name>
    <dbReference type="NCBI Taxonomy" id="683150"/>
    <lineage>
        <taxon>Bacteria</taxon>
        <taxon>Bacillati</taxon>
        <taxon>Actinomycetota</taxon>
        <taxon>Actinomycetes</taxon>
        <taxon>Micrococcales</taxon>
        <taxon>Micrococcaceae</taxon>
        <taxon>Arthrobacter</taxon>
    </lineage>
</organism>
<accession>A0ACC6TEF2</accession>
<evidence type="ECO:0000313" key="1">
    <source>
        <dbReference type="EMBL" id="MET3772099.1"/>
    </source>
</evidence>